<dbReference type="HOGENOM" id="CLU_064541_0_1_1"/>
<reference evidence="12 13" key="1">
    <citation type="submission" date="2014-04" db="EMBL/GenBank/DDBJ databases">
        <authorList>
            <consortium name="DOE Joint Genome Institute"/>
            <person name="Kuo A."/>
            <person name="Kohler A."/>
            <person name="Nagy L.G."/>
            <person name="Floudas D."/>
            <person name="Copeland A."/>
            <person name="Barry K.W."/>
            <person name="Cichocki N."/>
            <person name="Veneault-Fourrey C."/>
            <person name="LaButti K."/>
            <person name="Lindquist E.A."/>
            <person name="Lipzen A."/>
            <person name="Lundell T."/>
            <person name="Morin E."/>
            <person name="Murat C."/>
            <person name="Sun H."/>
            <person name="Tunlid A."/>
            <person name="Henrissat B."/>
            <person name="Grigoriev I.V."/>
            <person name="Hibbett D.S."/>
            <person name="Martin F."/>
            <person name="Nordberg H.P."/>
            <person name="Cantor M.N."/>
            <person name="Hua S.X."/>
        </authorList>
    </citation>
    <scope>NUCLEOTIDE SEQUENCE [LARGE SCALE GENOMIC DNA]</scope>
    <source>
        <strain evidence="12 13">Foug A</strain>
    </source>
</reference>
<comment type="function">
    <text evidence="11">Involved in protein N-glycosylation. Essential for the second step of the dolichol-linked oligosaccharide pathway. Anchors the catalytic subunit ALG13 to the ER.</text>
</comment>
<evidence type="ECO:0000256" key="7">
    <source>
        <dbReference type="ARBA" id="ARBA00022824"/>
    </source>
</evidence>
<evidence type="ECO:0000313" key="13">
    <source>
        <dbReference type="Proteomes" id="UP000053989"/>
    </source>
</evidence>
<sequence length="238" mass="26187">MANASLLFSLALCAFLARFYLVVLKSHPRSNRSTRGERETCSLGVFLGSGGHTSEALTLASALDFSRYCPRTYIVSDGDVLSAQKAVDFEQHSADGNTCFDDTADPRPKFTLLRISRARRVHQSLLSTSLTTFKSFLACAHVVMISPFFEKIIYGRPFVDLLIMNGPGTCVPLCAAIMLGRFVGLPTPRVVYVESYARVRTLSLSGKILCHLVDRFIVQWPEQVSLTSGRGECHGCLV</sequence>
<dbReference type="OrthoDB" id="17098at2759"/>
<gene>
    <name evidence="11" type="primary">ALG14</name>
    <name evidence="12" type="ORF">SCLCIDRAFT_583563</name>
</gene>
<evidence type="ECO:0000256" key="2">
    <source>
        <dbReference type="ARBA" id="ARBA00004590"/>
    </source>
</evidence>
<comment type="subunit">
    <text evidence="4 11">Heterodimer with ALG13 to form a functional enzyme.</text>
</comment>
<proteinExistence type="inferred from homology"/>
<comment type="subcellular location">
    <subcellularLocation>
        <location evidence="1 11">Endoplasmic reticulum membrane</location>
        <topology evidence="1 11">Single-pass membrane protein</topology>
    </subcellularLocation>
    <subcellularLocation>
        <location evidence="2">Nucleus membrane</location>
        <topology evidence="2">Single-pass membrane protein</topology>
    </subcellularLocation>
</comment>
<keyword evidence="9" id="KW-0472">Membrane</keyword>
<dbReference type="GO" id="GO:0031965">
    <property type="term" value="C:nuclear membrane"/>
    <property type="evidence" value="ECO:0007669"/>
    <property type="project" value="UniProtKB-SubCell"/>
</dbReference>
<evidence type="ECO:0000256" key="3">
    <source>
        <dbReference type="ARBA" id="ARBA00009731"/>
    </source>
</evidence>
<keyword evidence="6" id="KW-0812">Transmembrane</keyword>
<evidence type="ECO:0000256" key="10">
    <source>
        <dbReference type="ARBA" id="ARBA00032062"/>
    </source>
</evidence>
<dbReference type="EMBL" id="KN822025">
    <property type="protein sequence ID" value="KIM65007.1"/>
    <property type="molecule type" value="Genomic_DNA"/>
</dbReference>
<dbReference type="PANTHER" id="PTHR12154">
    <property type="entry name" value="GLYCOSYL TRANSFERASE-RELATED"/>
    <property type="match status" value="1"/>
</dbReference>
<comment type="similarity">
    <text evidence="3 11">Belongs to the ALG14 family.</text>
</comment>
<dbReference type="InterPro" id="IPR013969">
    <property type="entry name" value="Oligosacch_biosynth_Alg14"/>
</dbReference>
<accession>A0A0C3AJC4</accession>
<dbReference type="AlphaFoldDB" id="A0A0C3AJC4"/>
<dbReference type="Proteomes" id="UP000053989">
    <property type="component" value="Unassembled WGS sequence"/>
</dbReference>
<evidence type="ECO:0000256" key="5">
    <source>
        <dbReference type="ARBA" id="ARBA00017467"/>
    </source>
</evidence>
<dbReference type="InParanoid" id="A0A0C3AJC4"/>
<dbReference type="STRING" id="1036808.A0A0C3AJC4"/>
<evidence type="ECO:0000256" key="11">
    <source>
        <dbReference type="RuleBase" id="RU362127"/>
    </source>
</evidence>
<reference evidence="13" key="2">
    <citation type="submission" date="2015-01" db="EMBL/GenBank/DDBJ databases">
        <title>Evolutionary Origins and Diversification of the Mycorrhizal Mutualists.</title>
        <authorList>
            <consortium name="DOE Joint Genome Institute"/>
            <consortium name="Mycorrhizal Genomics Consortium"/>
            <person name="Kohler A."/>
            <person name="Kuo A."/>
            <person name="Nagy L.G."/>
            <person name="Floudas D."/>
            <person name="Copeland A."/>
            <person name="Barry K.W."/>
            <person name="Cichocki N."/>
            <person name="Veneault-Fourrey C."/>
            <person name="LaButti K."/>
            <person name="Lindquist E.A."/>
            <person name="Lipzen A."/>
            <person name="Lundell T."/>
            <person name="Morin E."/>
            <person name="Murat C."/>
            <person name="Riley R."/>
            <person name="Ohm R."/>
            <person name="Sun H."/>
            <person name="Tunlid A."/>
            <person name="Henrissat B."/>
            <person name="Grigoriev I.V."/>
            <person name="Hibbett D.S."/>
            <person name="Martin F."/>
        </authorList>
    </citation>
    <scope>NUCLEOTIDE SEQUENCE [LARGE SCALE GENOMIC DNA]</scope>
    <source>
        <strain evidence="13">Foug A</strain>
    </source>
</reference>
<evidence type="ECO:0000256" key="6">
    <source>
        <dbReference type="ARBA" id="ARBA00022692"/>
    </source>
</evidence>
<protein>
    <recommendedName>
        <fullName evidence="5 11">UDP-N-acetylglucosamine transferase subunit ALG14</fullName>
    </recommendedName>
    <alternativeName>
        <fullName evidence="10 11">Asparagine-linked glycosylation protein 14</fullName>
    </alternativeName>
</protein>
<evidence type="ECO:0000256" key="1">
    <source>
        <dbReference type="ARBA" id="ARBA00004389"/>
    </source>
</evidence>
<organism evidence="12 13">
    <name type="scientific">Scleroderma citrinum Foug A</name>
    <dbReference type="NCBI Taxonomy" id="1036808"/>
    <lineage>
        <taxon>Eukaryota</taxon>
        <taxon>Fungi</taxon>
        <taxon>Dikarya</taxon>
        <taxon>Basidiomycota</taxon>
        <taxon>Agaricomycotina</taxon>
        <taxon>Agaricomycetes</taxon>
        <taxon>Agaricomycetidae</taxon>
        <taxon>Boletales</taxon>
        <taxon>Sclerodermatineae</taxon>
        <taxon>Sclerodermataceae</taxon>
        <taxon>Scleroderma</taxon>
    </lineage>
</organism>
<keyword evidence="13" id="KW-1185">Reference proteome</keyword>
<dbReference type="GO" id="GO:0006488">
    <property type="term" value="P:dolichol-linked oligosaccharide biosynthetic process"/>
    <property type="evidence" value="ECO:0007669"/>
    <property type="project" value="InterPro"/>
</dbReference>
<evidence type="ECO:0000313" key="12">
    <source>
        <dbReference type="EMBL" id="KIM65007.1"/>
    </source>
</evidence>
<keyword evidence="7 11" id="KW-0256">Endoplasmic reticulum</keyword>
<dbReference type="Pfam" id="PF08660">
    <property type="entry name" value="Alg14"/>
    <property type="match status" value="1"/>
</dbReference>
<name>A0A0C3AJC4_9AGAM</name>
<evidence type="ECO:0000256" key="9">
    <source>
        <dbReference type="ARBA" id="ARBA00023136"/>
    </source>
</evidence>
<keyword evidence="8" id="KW-1133">Transmembrane helix</keyword>
<evidence type="ECO:0000256" key="8">
    <source>
        <dbReference type="ARBA" id="ARBA00022989"/>
    </source>
</evidence>
<dbReference type="PANTHER" id="PTHR12154:SF4">
    <property type="entry name" value="UDP-N-ACETYLGLUCOSAMINE TRANSFERASE SUBUNIT ALG14 HOMOLOG"/>
    <property type="match status" value="1"/>
</dbReference>
<evidence type="ECO:0000256" key="4">
    <source>
        <dbReference type="ARBA" id="ARBA00011335"/>
    </source>
</evidence>
<dbReference type="GO" id="GO:0004577">
    <property type="term" value="F:N-acetylglucosaminyldiphosphodolichol N-acetylglucosaminyltransferase activity"/>
    <property type="evidence" value="ECO:0007669"/>
    <property type="project" value="TreeGrafter"/>
</dbReference>
<dbReference type="GO" id="GO:0043541">
    <property type="term" value="C:UDP-N-acetylglucosamine transferase complex"/>
    <property type="evidence" value="ECO:0007669"/>
    <property type="project" value="TreeGrafter"/>
</dbReference>
<keyword evidence="12" id="KW-0808">Transferase</keyword>
<dbReference type="FunCoup" id="A0A0C3AJC4">
    <property type="interactions" value="146"/>
</dbReference>
<dbReference type="Gene3D" id="3.40.50.2000">
    <property type="entry name" value="Glycogen Phosphorylase B"/>
    <property type="match status" value="1"/>
</dbReference>